<feature type="compositionally biased region" description="Low complexity" evidence="1">
    <location>
        <begin position="181"/>
        <end position="200"/>
    </location>
</feature>
<name>A0AAC8UV73_9LACO</name>
<keyword evidence="5" id="KW-1185">Reference proteome</keyword>
<feature type="compositionally biased region" description="Low complexity" evidence="1">
    <location>
        <begin position="222"/>
        <end position="232"/>
    </location>
</feature>
<evidence type="ECO:0000256" key="1">
    <source>
        <dbReference type="SAM" id="MobiDB-lite"/>
    </source>
</evidence>
<gene>
    <name evidence="4" type="ORF">ABN16_05405</name>
</gene>
<organism evidence="4 5">
    <name type="scientific">Levilactobacillus koreensis</name>
    <dbReference type="NCBI Taxonomy" id="637971"/>
    <lineage>
        <taxon>Bacteria</taxon>
        <taxon>Bacillati</taxon>
        <taxon>Bacillota</taxon>
        <taxon>Bacilli</taxon>
        <taxon>Lactobacillales</taxon>
        <taxon>Lactobacillaceae</taxon>
        <taxon>Levilactobacillus</taxon>
    </lineage>
</organism>
<proteinExistence type="predicted"/>
<dbReference type="Proteomes" id="UP000036000">
    <property type="component" value="Chromosome"/>
</dbReference>
<evidence type="ECO:0000259" key="3">
    <source>
        <dbReference type="Pfam" id="PF17802"/>
    </source>
</evidence>
<keyword evidence="2" id="KW-1133">Transmembrane helix</keyword>
<dbReference type="EMBL" id="CP012033">
    <property type="protein sequence ID" value="AKP64487.1"/>
    <property type="molecule type" value="Genomic_DNA"/>
</dbReference>
<sequence>MKKWLRIFFLVTCLIGLTSIVRIQAHKREGVIRTAALQDKSGGDVKNITSHQPEDLQAAMTLKVPAGDTVIALENQEHAQFVREEITDLKPDKDITAEIDQEGRLLLNNDQDQAQKVEVVVPVKVADPLLMDELQLELQVVDKNETYGLATLAVKADSDKGAATTTENDNNSNHDNDKPATDNNNSNNNSSSKVTSSSKSAAKKKPSRKSQSAKQRSRSTKSKTPTTSSSKSASKEAADDDADADAAPATKISRMSQAVDPADRLTGSAIDIYRGQVQIGSWSDEMTIGGTLKEEPGVELHKKSAGVNGSGVGSYYKNENYKTHYYISYQQKDNAASYAIAFKKDTSLGGKTINVYYPDVGAYTTSSGSEKLDKKMGAIIEISNLVYSPKLTGGKDAYIDFSSNFYSGIIYNGIESFDLDITFTNEDGTRALKFPEAEEKTYRSYFTFGSLNGNVPGDNEWAGTKSGREGILSKPTTIEEHAGGWYKGVGEGVYMQYDNGEYLPHMGENQWGDFLGSPNYEKGAVSFPLVGKKHEFMLRSDAGFTWQSFSTGSIIPLAPEKPVKTVDRSKKFGIENNDLHGATINRDEDDIDSFNYTVYQKTYNIPDESIAKPNRITLTDTLPDGMSTTLESIRLYNTDGQVLTDFVPEELRETVAPEELGTIAPGDRGKVTIDGQKVTYELSDKEIEKLDFNGGYFAFQITIKIDDDFVGTFKNKANVRFYSDKDYDWNNDTNEVVTHLNRGLTLRKIGDNRWNPADTERLKDVVFNIVGGDDQRRIETNEDGEIVLEKMNSKEVYTFTEEVPEGYVSPQKFTLAYNENDNRWEITSGSAQIEITNDKNSQVITVKNQVERGDYQFKKIDGTDDTQLAGAEFIIRSKSGKYLKFDDDGKMSGTVDTPEEATRLKSFAKETTKVTGLPYGKYKLIEAKAPDGYVVGATHKFTVSKDSGTKVMDIKNDPYSLPITGGRGIIWFIGLGLILTLSALALWRTHPRGG</sequence>
<dbReference type="AlphaFoldDB" id="A0AAC8UV73"/>
<keyword evidence="2" id="KW-0812">Transmembrane</keyword>
<dbReference type="Pfam" id="PF17802">
    <property type="entry name" value="SpaA"/>
    <property type="match status" value="1"/>
</dbReference>
<dbReference type="Gene3D" id="2.60.40.10">
    <property type="entry name" value="Immunoglobulins"/>
    <property type="match status" value="1"/>
</dbReference>
<feature type="transmembrane region" description="Helical" evidence="2">
    <location>
        <begin position="968"/>
        <end position="987"/>
    </location>
</feature>
<evidence type="ECO:0000256" key="2">
    <source>
        <dbReference type="SAM" id="Phobius"/>
    </source>
</evidence>
<dbReference type="InterPro" id="IPR013783">
    <property type="entry name" value="Ig-like_fold"/>
</dbReference>
<dbReference type="InterPro" id="IPR041033">
    <property type="entry name" value="SpaA_PFL_dom_1"/>
</dbReference>
<feature type="region of interest" description="Disordered" evidence="1">
    <location>
        <begin position="157"/>
        <end position="259"/>
    </location>
</feature>
<dbReference type="KEGG" id="lko:ABN16_05405"/>
<feature type="domain" description="SpaA-like prealbumin fold" evidence="3">
    <location>
        <begin position="853"/>
        <end position="957"/>
    </location>
</feature>
<dbReference type="RefSeq" id="WP_048733600.1">
    <property type="nucleotide sequence ID" value="NZ_CP012033.1"/>
</dbReference>
<evidence type="ECO:0000313" key="4">
    <source>
        <dbReference type="EMBL" id="AKP64487.1"/>
    </source>
</evidence>
<accession>A0AAC8UV73</accession>
<evidence type="ECO:0000313" key="5">
    <source>
        <dbReference type="Proteomes" id="UP000036000"/>
    </source>
</evidence>
<reference evidence="4 5" key="1">
    <citation type="submission" date="2015-07" db="EMBL/GenBank/DDBJ databases">
        <title>Lactobacillus korensis/26-25/ whole genome sequencing.</title>
        <authorList>
            <person name="Kim M.K."/>
            <person name="Im W.-T."/>
            <person name="Srinivasan S."/>
            <person name="Lee J.-J."/>
        </authorList>
    </citation>
    <scope>NUCLEOTIDE SEQUENCE [LARGE SCALE GENOMIC DNA]</scope>
    <source>
        <strain evidence="4 5">26-25</strain>
    </source>
</reference>
<protein>
    <recommendedName>
        <fullName evidence="3">SpaA-like prealbumin fold domain-containing protein</fullName>
    </recommendedName>
</protein>
<keyword evidence="2" id="KW-0472">Membrane</keyword>